<evidence type="ECO:0000313" key="4">
    <source>
        <dbReference type="Proteomes" id="UP000824540"/>
    </source>
</evidence>
<feature type="region of interest" description="Disordered" evidence="1">
    <location>
        <begin position="38"/>
        <end position="86"/>
    </location>
</feature>
<name>A0A8T2N6J9_9TELE</name>
<reference evidence="3" key="1">
    <citation type="thesis" date="2021" institute="BYU ScholarsArchive" country="Provo, UT, USA">
        <title>Applications of and Algorithms for Genome Assembly and Genomic Analyses with an Emphasis on Marine Teleosts.</title>
        <authorList>
            <person name="Pickett B.D."/>
        </authorList>
    </citation>
    <scope>NUCLEOTIDE SEQUENCE</scope>
    <source>
        <strain evidence="3">HI-2016</strain>
    </source>
</reference>
<dbReference type="AlphaFoldDB" id="A0A8T2N6J9"/>
<keyword evidence="2" id="KW-0472">Membrane</keyword>
<comment type="caution">
    <text evidence="3">The sequence shown here is derived from an EMBL/GenBank/DDBJ whole genome shotgun (WGS) entry which is preliminary data.</text>
</comment>
<dbReference type="EMBL" id="JAFBMS010000159">
    <property type="protein sequence ID" value="KAG9334211.1"/>
    <property type="molecule type" value="Genomic_DNA"/>
</dbReference>
<proteinExistence type="predicted"/>
<gene>
    <name evidence="3" type="ORF">JZ751_008509</name>
</gene>
<evidence type="ECO:0000256" key="2">
    <source>
        <dbReference type="SAM" id="Phobius"/>
    </source>
</evidence>
<feature type="compositionally biased region" description="Basic and acidic residues" evidence="1">
    <location>
        <begin position="60"/>
        <end position="71"/>
    </location>
</feature>
<sequence>MVVASAFGFERCEVLAVFASTVLAQLGALFILKERPKGRGQNTQLRACSQAHPKATKNNSEIEGRGQRHELPLAPDYPSTSRSALG</sequence>
<keyword evidence="2" id="KW-1133">Transmembrane helix</keyword>
<feature type="transmembrane region" description="Helical" evidence="2">
    <location>
        <begin position="14"/>
        <end position="32"/>
    </location>
</feature>
<protein>
    <submittedName>
        <fullName evidence="3">Uncharacterized protein</fullName>
    </submittedName>
</protein>
<accession>A0A8T2N6J9</accession>
<evidence type="ECO:0000313" key="3">
    <source>
        <dbReference type="EMBL" id="KAG9334211.1"/>
    </source>
</evidence>
<organism evidence="3 4">
    <name type="scientific">Albula glossodonta</name>
    <name type="common">roundjaw bonefish</name>
    <dbReference type="NCBI Taxonomy" id="121402"/>
    <lineage>
        <taxon>Eukaryota</taxon>
        <taxon>Metazoa</taxon>
        <taxon>Chordata</taxon>
        <taxon>Craniata</taxon>
        <taxon>Vertebrata</taxon>
        <taxon>Euteleostomi</taxon>
        <taxon>Actinopterygii</taxon>
        <taxon>Neopterygii</taxon>
        <taxon>Teleostei</taxon>
        <taxon>Albuliformes</taxon>
        <taxon>Albulidae</taxon>
        <taxon>Albula</taxon>
    </lineage>
</organism>
<dbReference type="Proteomes" id="UP000824540">
    <property type="component" value="Unassembled WGS sequence"/>
</dbReference>
<keyword evidence="4" id="KW-1185">Reference proteome</keyword>
<evidence type="ECO:0000256" key="1">
    <source>
        <dbReference type="SAM" id="MobiDB-lite"/>
    </source>
</evidence>
<keyword evidence="2" id="KW-0812">Transmembrane</keyword>